<dbReference type="AlphaFoldDB" id="A0A348FX92"/>
<dbReference type="RefSeq" id="WP_126397519.1">
    <property type="nucleotide sequence ID" value="NZ_AP018907.1"/>
</dbReference>
<dbReference type="PANTHER" id="PTHR30203">
    <property type="entry name" value="OUTER MEMBRANE CATION EFFLUX PROTEIN"/>
    <property type="match status" value="1"/>
</dbReference>
<feature type="region of interest" description="Disordered" evidence="3">
    <location>
        <begin position="1"/>
        <end position="25"/>
    </location>
</feature>
<gene>
    <name evidence="4" type="ORF">BLTE_06100</name>
</gene>
<keyword evidence="2" id="KW-0449">Lipoprotein</keyword>
<dbReference type="Proteomes" id="UP000266934">
    <property type="component" value="Chromosome"/>
</dbReference>
<proteinExistence type="inferred from homology"/>
<keyword evidence="2" id="KW-0564">Palmitate</keyword>
<evidence type="ECO:0000256" key="2">
    <source>
        <dbReference type="RuleBase" id="RU362097"/>
    </source>
</evidence>
<dbReference type="NCBIfam" id="TIGR01845">
    <property type="entry name" value="outer_NodT"/>
    <property type="match status" value="1"/>
</dbReference>
<dbReference type="GO" id="GO:0005886">
    <property type="term" value="C:plasma membrane"/>
    <property type="evidence" value="ECO:0007669"/>
    <property type="project" value="UniProtKB-SubCell"/>
</dbReference>
<dbReference type="EMBL" id="AP018907">
    <property type="protein sequence ID" value="BBF91925.1"/>
    <property type="molecule type" value="Genomic_DNA"/>
</dbReference>
<dbReference type="OrthoDB" id="7181739at2"/>
<dbReference type="Gene3D" id="1.20.1600.10">
    <property type="entry name" value="Outer membrane efflux proteins (OEP)"/>
    <property type="match status" value="1"/>
</dbReference>
<protein>
    <submittedName>
        <fullName evidence="4">RND transporter</fullName>
    </submittedName>
</protein>
<sequence>MEDQRPRNQRRGDQGPKNRQRGNKKLRDALAAAVPHWRRRYGAAAGGLVLALGLAGCAVGPDYRTPLLDLPKQYGTAKDRQADRPAAQPAPKSDLNRWWVGLRDPMLTALIDEAVAGNLDVATAKAKVREARALRRQAIGVLYPNVDGFASVTRNKTATSRGSSSTDTAGSIASPPYTLYQAGFDASWELDLFGANRRNVEAANDALDAAWDDLDATLLTLIGDVAATYVEARGYQARITLARRSAASQRQTADITKAKFEAGSASAVDVAKASAQAASTEANIPALEIAYAETVHRLGVLLGREPSALSARLAQPRGIPAPRLPLKPGVPADVLLSRPDVRAAERRLAAATANIGEAEAALYPSITLTGNISTSAQKFGDLGKSSTIGWSWGPQLSVPIFNAGRLLAAVGVAEAQRDQSHIAFRAAVLTALEDVENALVSLAKERTRAARLGESARGYREAARLSLQLFQIGSSSFFDVLDAERSLYSAEDSLLQSRVAISTNYIALAKALGGGWTDAVDVSTPEVVDTGTGPHFYRVSQ</sequence>
<evidence type="ECO:0000313" key="4">
    <source>
        <dbReference type="EMBL" id="BBF91925.1"/>
    </source>
</evidence>
<dbReference type="InterPro" id="IPR003423">
    <property type="entry name" value="OMP_efflux"/>
</dbReference>
<organism evidence="4 5">
    <name type="scientific">Blastochloris tepida</name>
    <dbReference type="NCBI Taxonomy" id="2233851"/>
    <lineage>
        <taxon>Bacteria</taxon>
        <taxon>Pseudomonadati</taxon>
        <taxon>Pseudomonadota</taxon>
        <taxon>Alphaproteobacteria</taxon>
        <taxon>Hyphomicrobiales</taxon>
        <taxon>Blastochloridaceae</taxon>
        <taxon>Blastochloris</taxon>
    </lineage>
</organism>
<keyword evidence="2" id="KW-0472">Membrane</keyword>
<comment type="similarity">
    <text evidence="1 2">Belongs to the outer membrane factor (OMF) (TC 1.B.17) family.</text>
</comment>
<comment type="subcellular location">
    <subcellularLocation>
        <location evidence="2">Cell membrane</location>
        <topology evidence="2">Lipid-anchor</topology>
    </subcellularLocation>
</comment>
<accession>A0A348FX92</accession>
<dbReference type="PANTHER" id="PTHR30203:SF25">
    <property type="entry name" value="OUTER MEMBRANE PROTEIN-RELATED"/>
    <property type="match status" value="1"/>
</dbReference>
<reference evidence="4 5" key="1">
    <citation type="submission" date="2018-08" db="EMBL/GenBank/DDBJ databases">
        <title>Complete genome sequencing of Blastochloris tepida GI.</title>
        <authorList>
            <person name="Tsukatani Y."/>
            <person name="Mori H."/>
        </authorList>
    </citation>
    <scope>NUCLEOTIDE SEQUENCE [LARGE SCALE GENOMIC DNA]</scope>
    <source>
        <strain evidence="4 5">GI</strain>
    </source>
</reference>
<evidence type="ECO:0000256" key="3">
    <source>
        <dbReference type="SAM" id="MobiDB-lite"/>
    </source>
</evidence>
<evidence type="ECO:0000313" key="5">
    <source>
        <dbReference type="Proteomes" id="UP000266934"/>
    </source>
</evidence>
<keyword evidence="2" id="KW-0812">Transmembrane</keyword>
<dbReference type="KEGG" id="blag:BLTE_06100"/>
<evidence type="ECO:0000256" key="1">
    <source>
        <dbReference type="ARBA" id="ARBA00007613"/>
    </source>
</evidence>
<keyword evidence="2" id="KW-1134">Transmembrane beta strand</keyword>
<dbReference type="InterPro" id="IPR010131">
    <property type="entry name" value="MdtP/NodT-like"/>
</dbReference>
<dbReference type="GO" id="GO:0015562">
    <property type="term" value="F:efflux transmembrane transporter activity"/>
    <property type="evidence" value="ECO:0007669"/>
    <property type="project" value="InterPro"/>
</dbReference>
<dbReference type="Gene3D" id="2.20.200.10">
    <property type="entry name" value="Outer membrane efflux proteins (OEP)"/>
    <property type="match status" value="1"/>
</dbReference>
<dbReference type="Pfam" id="PF02321">
    <property type="entry name" value="OEP"/>
    <property type="match status" value="2"/>
</dbReference>
<dbReference type="SUPFAM" id="SSF56954">
    <property type="entry name" value="Outer membrane efflux proteins (OEP)"/>
    <property type="match status" value="1"/>
</dbReference>
<name>A0A348FX92_9HYPH</name>
<feature type="compositionally biased region" description="Basic and acidic residues" evidence="3">
    <location>
        <begin position="1"/>
        <end position="16"/>
    </location>
</feature>
<keyword evidence="5" id="KW-1185">Reference proteome</keyword>